<proteinExistence type="predicted"/>
<reference evidence="2" key="1">
    <citation type="journal article" date="2021" name="Mol. Plant Microbe Interact.">
        <title>Complete Genome Sequence of the Plant-Pathogenic Fungus Colletotrichum lupini.</title>
        <authorList>
            <person name="Baroncelli R."/>
            <person name="Pensec F."/>
            <person name="Da Lio D."/>
            <person name="Boufleur T."/>
            <person name="Vicente I."/>
            <person name="Sarrocco S."/>
            <person name="Picot A."/>
            <person name="Baraldi E."/>
            <person name="Sukno S."/>
            <person name="Thon M."/>
            <person name="Le Floch G."/>
        </authorList>
    </citation>
    <scope>NUCLEOTIDE SEQUENCE</scope>
    <source>
        <strain evidence="2">IMI 504893</strain>
    </source>
</reference>
<dbReference type="RefSeq" id="XP_049146343.1">
    <property type="nucleotide sequence ID" value="XM_049289198.1"/>
</dbReference>
<accession>A0A9Q8WIP2</accession>
<organism evidence="2 3">
    <name type="scientific">Colletotrichum lupini</name>
    <dbReference type="NCBI Taxonomy" id="145971"/>
    <lineage>
        <taxon>Eukaryota</taxon>
        <taxon>Fungi</taxon>
        <taxon>Dikarya</taxon>
        <taxon>Ascomycota</taxon>
        <taxon>Pezizomycotina</taxon>
        <taxon>Sordariomycetes</taxon>
        <taxon>Hypocreomycetidae</taxon>
        <taxon>Glomerellales</taxon>
        <taxon>Glomerellaceae</taxon>
        <taxon>Colletotrichum</taxon>
        <taxon>Colletotrichum acutatum species complex</taxon>
    </lineage>
</organism>
<dbReference type="KEGG" id="clup:CLUP02_10222"/>
<sequence>MQTVAEHSGKWPNALLLREGERRQFPNRTSAFPPCQFPISAGVPVRLAPPAARVRKKAASDPFPHPVSSRALASQGHGTDGRWEFGKASEDPPPAPRLAQLGQPAKTTQRTGHSTAVQCHVLCGKGELTSVLHFRRQSTASSHHSLFDYLHHQVFVQQGALKHYHHHLAPYRHTVDFAGGPRLDPTPASTARFVYPTTSTYLHFTARGAGLIFPTL</sequence>
<name>A0A9Q8WIP2_9PEZI</name>
<dbReference type="GeneID" id="73344208"/>
<dbReference type="Proteomes" id="UP000830671">
    <property type="component" value="Chromosome 5"/>
</dbReference>
<gene>
    <name evidence="2" type="ORF">CLUP02_10222</name>
</gene>
<feature type="compositionally biased region" description="Basic and acidic residues" evidence="1">
    <location>
        <begin position="79"/>
        <end position="90"/>
    </location>
</feature>
<evidence type="ECO:0000256" key="1">
    <source>
        <dbReference type="SAM" id="MobiDB-lite"/>
    </source>
</evidence>
<evidence type="ECO:0000313" key="2">
    <source>
        <dbReference type="EMBL" id="UQC84726.1"/>
    </source>
</evidence>
<keyword evidence="3" id="KW-1185">Reference proteome</keyword>
<dbReference type="AlphaFoldDB" id="A0A9Q8WIP2"/>
<evidence type="ECO:0000313" key="3">
    <source>
        <dbReference type="Proteomes" id="UP000830671"/>
    </source>
</evidence>
<feature type="region of interest" description="Disordered" evidence="1">
    <location>
        <begin position="56"/>
        <end position="94"/>
    </location>
</feature>
<protein>
    <submittedName>
        <fullName evidence="2">Uncharacterized protein</fullName>
    </submittedName>
</protein>
<dbReference type="EMBL" id="CP019477">
    <property type="protein sequence ID" value="UQC84726.1"/>
    <property type="molecule type" value="Genomic_DNA"/>
</dbReference>